<evidence type="ECO:0000313" key="1">
    <source>
        <dbReference type="EMBL" id="CAD7812656.1"/>
    </source>
</evidence>
<protein>
    <submittedName>
        <fullName evidence="1">Uncharacterized protein</fullName>
    </submittedName>
</protein>
<gene>
    <name evidence="1" type="ORF">CHRY9390_02544</name>
</gene>
<keyword evidence="2" id="KW-1185">Reference proteome</keyword>
<dbReference type="Proteomes" id="UP000662618">
    <property type="component" value="Unassembled WGS sequence"/>
</dbReference>
<comment type="caution">
    <text evidence="1">The sequence shown here is derived from an EMBL/GenBank/DDBJ whole genome shotgun (WGS) entry which is preliminary data.</text>
</comment>
<name>A0A9N8QVG0_9FLAO</name>
<dbReference type="RefSeq" id="WP_162088797.1">
    <property type="nucleotide sequence ID" value="NZ_CAJIMS010000001.1"/>
</dbReference>
<organism evidence="1 2">
    <name type="scientific">Chryseobacterium aquaeductus</name>
    <dbReference type="NCBI Taxonomy" id="2675056"/>
    <lineage>
        <taxon>Bacteria</taxon>
        <taxon>Pseudomonadati</taxon>
        <taxon>Bacteroidota</taxon>
        <taxon>Flavobacteriia</taxon>
        <taxon>Flavobacteriales</taxon>
        <taxon>Weeksellaceae</taxon>
        <taxon>Chryseobacterium group</taxon>
        <taxon>Chryseobacterium</taxon>
    </lineage>
</organism>
<dbReference type="EMBL" id="CAJIMS010000001">
    <property type="protein sequence ID" value="CAD7812656.1"/>
    <property type="molecule type" value="Genomic_DNA"/>
</dbReference>
<proteinExistence type="predicted"/>
<reference evidence="1" key="1">
    <citation type="submission" date="2020-12" db="EMBL/GenBank/DDBJ databases">
        <authorList>
            <person name="Rodrigo-Torres L."/>
            <person name="Arahal R. D."/>
            <person name="Lucena T."/>
        </authorList>
    </citation>
    <scope>NUCLEOTIDE SEQUENCE</scope>
    <source>
        <strain evidence="1">CECT 9390</strain>
    </source>
</reference>
<dbReference type="AlphaFoldDB" id="A0A9N8QVG0"/>
<accession>A0A9N8QVG0</accession>
<sequence length="196" mass="23629">MRRIIKNPNSKIIKEDLKYKTKGDNSNLSIALLIEQKRFCAYTEEYIGINDAYDVEHFNPNFKNTPQDNYENWFCVKHKPNLRKSTKWFEEILHPTHDLFEERLIYNDGAFFSRDENDISTQNLIVLLDLNNEILVKDRQKYIARRKEAIEDIGKTPFEYFDKKIKNEIWVIRYLRAIQTEFDIDIWSMIPNVQEE</sequence>
<evidence type="ECO:0000313" key="2">
    <source>
        <dbReference type="Proteomes" id="UP000662618"/>
    </source>
</evidence>